<organism evidence="1 2">
    <name type="scientific">Gemmobacter denitrificans</name>
    <dbReference type="NCBI Taxonomy" id="3123040"/>
    <lineage>
        <taxon>Bacteria</taxon>
        <taxon>Pseudomonadati</taxon>
        <taxon>Pseudomonadota</taxon>
        <taxon>Alphaproteobacteria</taxon>
        <taxon>Rhodobacterales</taxon>
        <taxon>Paracoccaceae</taxon>
        <taxon>Gemmobacter</taxon>
    </lineage>
</organism>
<comment type="caution">
    <text evidence="1">The sequence shown here is derived from an EMBL/GenBank/DDBJ whole genome shotgun (WGS) entry which is preliminary data.</text>
</comment>
<dbReference type="InterPro" id="IPR007833">
    <property type="entry name" value="Capsule_polysaccharide_synth"/>
</dbReference>
<evidence type="ECO:0000313" key="1">
    <source>
        <dbReference type="EMBL" id="MEH7827233.1"/>
    </source>
</evidence>
<reference evidence="1" key="1">
    <citation type="submission" date="2024-02" db="EMBL/GenBank/DDBJ databases">
        <title>Genome sequences of strain Gemmobacter sp. JM10B15.</title>
        <authorList>
            <person name="Zhang M."/>
        </authorList>
    </citation>
    <scope>NUCLEOTIDE SEQUENCE</scope>
    <source>
        <strain evidence="1">JM10B15</strain>
    </source>
</reference>
<dbReference type="RefSeq" id="WP_335419712.1">
    <property type="nucleotide sequence ID" value="NZ_JBALHR010000002.1"/>
</dbReference>
<name>A0ABU8BRA3_9RHOB</name>
<evidence type="ECO:0000313" key="2">
    <source>
        <dbReference type="Proteomes" id="UP001431963"/>
    </source>
</evidence>
<dbReference type="CDD" id="cd16440">
    <property type="entry name" value="beta_Kdo_transferase_KpsC_1"/>
    <property type="match status" value="1"/>
</dbReference>
<dbReference type="Proteomes" id="UP001431963">
    <property type="component" value="Unassembled WGS sequence"/>
</dbReference>
<dbReference type="EMBL" id="JBALHR010000002">
    <property type="protein sequence ID" value="MEH7827233.1"/>
    <property type="molecule type" value="Genomic_DNA"/>
</dbReference>
<protein>
    <submittedName>
        <fullName evidence="1">Capsular polysaccharide biosynthesis protein</fullName>
    </submittedName>
</protein>
<dbReference type="Pfam" id="PF05159">
    <property type="entry name" value="Capsule_synth"/>
    <property type="match status" value="4"/>
</dbReference>
<proteinExistence type="predicted"/>
<gene>
    <name evidence="1" type="ORF">V6590_03660</name>
</gene>
<sequence>MSARHRAADVASDLNHDGAVGDLPRRLCYFNGGFLWQSRLRRILMLAGHDLRLGRPGPGDGVVVWGRSPHAARGEAVANARNLPLIRVEDAFLRSIHPGRSGTPPMGLMIDELGVHFDSSAPSTLERLLARHPLDDSNLLQRARDGIGRIRAAHLSKYNNFDPALPPPAPGYVLVVDQTRGDAAIQYGGASAQTFADMLMQAREDHPGARILIKTHPETRAGLRPGHYGPADCDARTTLYDGLASPHDLLDGAIAVYTVSSQLGFEAVLAGHRPQVFGQPFFAGWGLTTDRHPPARRGRRLTPAQLFAAAMILAPVWYDPCRDRLCSLEQALDQLEAEVRAFRDDRGGHVATGMRLWKRGALQGFFGREKALRFADPPERADRIARRLGRGLLIWAGKEASGFAPDAPVRRVEDGFLRSRGLGAALVPPLSLVTDDLGIYYDPTRESRLERLILSRLPPGGATRAEALRRQIIAAGVSKYNLPGALPDLPEGGFILVPGQVEDDASIRLGAGAVCTNLALLQSVRAANPEAVIVYKPHPDVEAGLRPGALAHDQISALADAVASRSDPVALIEACSEVWTMTSLLGFEALIRGKAVTCLGAPFYAGWGLTRDLGPVPDRRKRAQDGHPLPRPTLDQLVHAALIAYPRYLDPVTRRPCPPEVAVDRLAHGAIPAPSIALRVLAKLQGALAGQAWLWRQ</sequence>
<dbReference type="CDD" id="cd16439">
    <property type="entry name" value="beta_Kdo_transferase_KpsC_2"/>
    <property type="match status" value="1"/>
</dbReference>
<keyword evidence="2" id="KW-1185">Reference proteome</keyword>
<accession>A0ABU8BRA3</accession>